<dbReference type="Proteomes" id="UP000315003">
    <property type="component" value="Chromosome"/>
</dbReference>
<organism evidence="1 2">
    <name type="scientific">Stieleria bergensis</name>
    <dbReference type="NCBI Taxonomy" id="2528025"/>
    <lineage>
        <taxon>Bacteria</taxon>
        <taxon>Pseudomonadati</taxon>
        <taxon>Planctomycetota</taxon>
        <taxon>Planctomycetia</taxon>
        <taxon>Pirellulales</taxon>
        <taxon>Pirellulaceae</taxon>
        <taxon>Stieleria</taxon>
    </lineage>
</organism>
<protein>
    <recommendedName>
        <fullName evidence="3">3-keto-disaccharide hydrolase domain-containing protein</fullName>
    </recommendedName>
</protein>
<sequence length="258" mass="29057">MLATSAPGTETRIQKKIMSSMNLANCSLLNPLRPFMRPLALAALGIVSTVVAVPSDGAEPADESADQSVVFEENFENGIERWEVLDPKTWKLSKRDGSMTLEITARSSEYKPPHRSPLHIALIKDLTLESFEMTFKVKSTKDTGNHRDCCVFFNYSDNQHFYYAHLGARPDPNSGQIMVVNEAARKNLTENKNETPWDSQWHQVKVVRDAASGKIEIYFDDMSKPHMSVTDKTFTKGRIGIGSFDDLNAFDEIVIRKR</sequence>
<evidence type="ECO:0000313" key="1">
    <source>
        <dbReference type="EMBL" id="QDT58990.1"/>
    </source>
</evidence>
<dbReference type="EMBL" id="CP036272">
    <property type="protein sequence ID" value="QDT58990.1"/>
    <property type="molecule type" value="Genomic_DNA"/>
</dbReference>
<dbReference type="AlphaFoldDB" id="A0A517SS87"/>
<evidence type="ECO:0008006" key="3">
    <source>
        <dbReference type="Google" id="ProtNLM"/>
    </source>
</evidence>
<evidence type="ECO:0000313" key="2">
    <source>
        <dbReference type="Proteomes" id="UP000315003"/>
    </source>
</evidence>
<dbReference type="InterPro" id="IPR013320">
    <property type="entry name" value="ConA-like_dom_sf"/>
</dbReference>
<name>A0A517SS87_9BACT</name>
<gene>
    <name evidence="1" type="ORF">SV7mr_14940</name>
</gene>
<keyword evidence="2" id="KW-1185">Reference proteome</keyword>
<accession>A0A517SS87</accession>
<reference evidence="1 2" key="1">
    <citation type="submission" date="2019-02" db="EMBL/GenBank/DDBJ databases">
        <title>Deep-cultivation of Planctomycetes and their phenomic and genomic characterization uncovers novel biology.</title>
        <authorList>
            <person name="Wiegand S."/>
            <person name="Jogler M."/>
            <person name="Boedeker C."/>
            <person name="Pinto D."/>
            <person name="Vollmers J."/>
            <person name="Rivas-Marin E."/>
            <person name="Kohn T."/>
            <person name="Peeters S.H."/>
            <person name="Heuer A."/>
            <person name="Rast P."/>
            <person name="Oberbeckmann S."/>
            <person name="Bunk B."/>
            <person name="Jeske O."/>
            <person name="Meyerdierks A."/>
            <person name="Storesund J.E."/>
            <person name="Kallscheuer N."/>
            <person name="Luecker S."/>
            <person name="Lage O.M."/>
            <person name="Pohl T."/>
            <person name="Merkel B.J."/>
            <person name="Hornburger P."/>
            <person name="Mueller R.-W."/>
            <person name="Bruemmer F."/>
            <person name="Labrenz M."/>
            <person name="Spormann A.M."/>
            <person name="Op den Camp H."/>
            <person name="Overmann J."/>
            <person name="Amann R."/>
            <person name="Jetten M.S.M."/>
            <person name="Mascher T."/>
            <person name="Medema M.H."/>
            <person name="Devos D.P."/>
            <person name="Kaster A.-K."/>
            <person name="Ovreas L."/>
            <person name="Rohde M."/>
            <person name="Galperin M.Y."/>
            <person name="Jogler C."/>
        </authorList>
    </citation>
    <scope>NUCLEOTIDE SEQUENCE [LARGE SCALE GENOMIC DNA]</scope>
    <source>
        <strain evidence="1 2">SV_7m_r</strain>
    </source>
</reference>
<dbReference type="SUPFAM" id="SSF49899">
    <property type="entry name" value="Concanavalin A-like lectins/glucanases"/>
    <property type="match status" value="1"/>
</dbReference>
<dbReference type="Gene3D" id="2.60.120.560">
    <property type="entry name" value="Exo-inulinase, domain 1"/>
    <property type="match status" value="1"/>
</dbReference>
<proteinExistence type="predicted"/>